<feature type="region of interest" description="Disordered" evidence="9">
    <location>
        <begin position="1366"/>
        <end position="1387"/>
    </location>
</feature>
<dbReference type="SMART" id="SM00343">
    <property type="entry name" value="ZnF_C2HC"/>
    <property type="match status" value="2"/>
</dbReference>
<dbReference type="InterPro" id="IPR036397">
    <property type="entry name" value="RNaseH_sf"/>
</dbReference>
<dbReference type="Pfam" id="PF17917">
    <property type="entry name" value="RT_RNaseH"/>
    <property type="match status" value="1"/>
</dbReference>
<comment type="caution">
    <text evidence="13">The sequence shown here is derived from an EMBL/GenBank/DDBJ whole genome shotgun (WGS) entry which is preliminary data.</text>
</comment>
<dbReference type="InterPro" id="IPR043502">
    <property type="entry name" value="DNA/RNA_pol_sf"/>
</dbReference>
<name>A0ABR3HBY7_LOXSC</name>
<dbReference type="PROSITE" id="PS50994">
    <property type="entry name" value="INTEGRASE"/>
    <property type="match status" value="1"/>
</dbReference>
<keyword evidence="3" id="KW-0548">Nucleotidyltransferase</keyword>
<feature type="domain" description="CCHC-type" evidence="10">
    <location>
        <begin position="373"/>
        <end position="389"/>
    </location>
</feature>
<dbReference type="PANTHER" id="PTHR37984">
    <property type="entry name" value="PROTEIN CBG26694"/>
    <property type="match status" value="1"/>
</dbReference>
<dbReference type="CDD" id="cd00303">
    <property type="entry name" value="retropepsin_like"/>
    <property type="match status" value="1"/>
</dbReference>
<evidence type="ECO:0000256" key="2">
    <source>
        <dbReference type="ARBA" id="ARBA00022679"/>
    </source>
</evidence>
<keyword evidence="8" id="KW-0862">Zinc</keyword>
<dbReference type="InterPro" id="IPR012337">
    <property type="entry name" value="RNaseH-like_sf"/>
</dbReference>
<feature type="compositionally biased region" description="Basic residues" evidence="9">
    <location>
        <begin position="89"/>
        <end position="105"/>
    </location>
</feature>
<evidence type="ECO:0000256" key="8">
    <source>
        <dbReference type="PROSITE-ProRule" id="PRU00047"/>
    </source>
</evidence>
<evidence type="ECO:0000256" key="3">
    <source>
        <dbReference type="ARBA" id="ARBA00022695"/>
    </source>
</evidence>
<accession>A0ABR3HBY7</accession>
<feature type="compositionally biased region" description="Acidic residues" evidence="9">
    <location>
        <begin position="1511"/>
        <end position="1523"/>
    </location>
</feature>
<feature type="compositionally biased region" description="Basic and acidic residues" evidence="9">
    <location>
        <begin position="45"/>
        <end position="88"/>
    </location>
</feature>
<keyword evidence="14" id="KW-1185">Reference proteome</keyword>
<keyword evidence="2" id="KW-0808">Transferase</keyword>
<evidence type="ECO:0000256" key="9">
    <source>
        <dbReference type="SAM" id="MobiDB-lite"/>
    </source>
</evidence>
<dbReference type="Gene3D" id="3.30.70.270">
    <property type="match status" value="2"/>
</dbReference>
<dbReference type="PROSITE" id="PS50878">
    <property type="entry name" value="RT_POL"/>
    <property type="match status" value="1"/>
</dbReference>
<dbReference type="PROSITE" id="PS50158">
    <property type="entry name" value="ZF_CCHC"/>
    <property type="match status" value="1"/>
</dbReference>
<feature type="domain" description="Integrase catalytic" evidence="12">
    <location>
        <begin position="1175"/>
        <end position="1332"/>
    </location>
</feature>
<evidence type="ECO:0000256" key="7">
    <source>
        <dbReference type="ARBA" id="ARBA00022918"/>
    </source>
</evidence>
<evidence type="ECO:0000256" key="1">
    <source>
        <dbReference type="ARBA" id="ARBA00012493"/>
    </source>
</evidence>
<dbReference type="InterPro" id="IPR050951">
    <property type="entry name" value="Retrovirus_Pol_polyprotein"/>
</dbReference>
<dbReference type="Pfam" id="PF17921">
    <property type="entry name" value="Integrase_H2C2"/>
    <property type="match status" value="1"/>
</dbReference>
<feature type="region of interest" description="Disordered" evidence="9">
    <location>
        <begin position="1"/>
        <end position="128"/>
    </location>
</feature>
<dbReference type="Gene3D" id="1.10.340.70">
    <property type="match status" value="1"/>
</dbReference>
<reference evidence="13 14" key="1">
    <citation type="submission" date="2024-06" db="EMBL/GenBank/DDBJ databases">
        <title>A chromosome-level genome assembly of beet webworm, Loxostege sticticalis.</title>
        <authorList>
            <person name="Zhang Y."/>
        </authorList>
    </citation>
    <scope>NUCLEOTIDE SEQUENCE [LARGE SCALE GENOMIC DNA]</scope>
    <source>
        <strain evidence="13">AQ026</strain>
        <tissue evidence="13">Whole body</tissue>
    </source>
</reference>
<evidence type="ECO:0000259" key="11">
    <source>
        <dbReference type="PROSITE" id="PS50878"/>
    </source>
</evidence>
<feature type="compositionally biased region" description="Basic residues" evidence="9">
    <location>
        <begin position="1"/>
        <end position="25"/>
    </location>
</feature>
<dbReference type="InterPro" id="IPR041588">
    <property type="entry name" value="Integrase_H2C2"/>
</dbReference>
<evidence type="ECO:0000313" key="14">
    <source>
        <dbReference type="Proteomes" id="UP001549920"/>
    </source>
</evidence>
<dbReference type="Gene3D" id="4.10.60.10">
    <property type="entry name" value="Zinc finger, CCHC-type"/>
    <property type="match status" value="1"/>
</dbReference>
<dbReference type="InterPro" id="IPR001878">
    <property type="entry name" value="Znf_CCHC"/>
</dbReference>
<dbReference type="SUPFAM" id="SSF56672">
    <property type="entry name" value="DNA/RNA polymerases"/>
    <property type="match status" value="1"/>
</dbReference>
<keyword evidence="8" id="KW-0863">Zinc-finger</keyword>
<feature type="domain" description="Reverse transcriptase" evidence="11">
    <location>
        <begin position="646"/>
        <end position="826"/>
    </location>
</feature>
<dbReference type="SUPFAM" id="SSF53098">
    <property type="entry name" value="Ribonuclease H-like"/>
    <property type="match status" value="1"/>
</dbReference>
<keyword evidence="6" id="KW-0378">Hydrolase</keyword>
<dbReference type="SUPFAM" id="SSF57756">
    <property type="entry name" value="Retrovirus zinc finger-like domains"/>
    <property type="match status" value="1"/>
</dbReference>
<dbReference type="Gene3D" id="3.30.420.10">
    <property type="entry name" value="Ribonuclease H-like superfamily/Ribonuclease H"/>
    <property type="match status" value="1"/>
</dbReference>
<dbReference type="EMBL" id="JBEUOH010000022">
    <property type="protein sequence ID" value="KAL0867930.1"/>
    <property type="molecule type" value="Genomic_DNA"/>
</dbReference>
<feature type="region of interest" description="Disordered" evidence="9">
    <location>
        <begin position="384"/>
        <end position="403"/>
    </location>
</feature>
<evidence type="ECO:0000256" key="6">
    <source>
        <dbReference type="ARBA" id="ARBA00022801"/>
    </source>
</evidence>
<dbReference type="CDD" id="cd01647">
    <property type="entry name" value="RT_LTR"/>
    <property type="match status" value="1"/>
</dbReference>
<protein>
    <recommendedName>
        <fullName evidence="1">RNA-directed DNA polymerase</fullName>
        <ecNumber evidence="1">2.7.7.49</ecNumber>
    </recommendedName>
</protein>
<dbReference type="InterPro" id="IPR021109">
    <property type="entry name" value="Peptidase_aspartic_dom_sf"/>
</dbReference>
<organism evidence="13 14">
    <name type="scientific">Loxostege sticticalis</name>
    <name type="common">Beet webworm moth</name>
    <dbReference type="NCBI Taxonomy" id="481309"/>
    <lineage>
        <taxon>Eukaryota</taxon>
        <taxon>Metazoa</taxon>
        <taxon>Ecdysozoa</taxon>
        <taxon>Arthropoda</taxon>
        <taxon>Hexapoda</taxon>
        <taxon>Insecta</taxon>
        <taxon>Pterygota</taxon>
        <taxon>Neoptera</taxon>
        <taxon>Endopterygota</taxon>
        <taxon>Lepidoptera</taxon>
        <taxon>Glossata</taxon>
        <taxon>Ditrysia</taxon>
        <taxon>Pyraloidea</taxon>
        <taxon>Crambidae</taxon>
        <taxon>Pyraustinae</taxon>
        <taxon>Loxostege</taxon>
    </lineage>
</organism>
<keyword evidence="5" id="KW-0255">Endonuclease</keyword>
<dbReference type="Pfam" id="PF00078">
    <property type="entry name" value="RVT_1"/>
    <property type="match status" value="1"/>
</dbReference>
<sequence>MVRSGSRSRKRQRTRGRSRKRRNSRGRRDSRSRSRYHVSAVSRRSSSDERCDSRSGSRVRDRRDSCSTEGRRSRSRDRRKDRSRSDSRTRRRYRSRNRSRVRSRSFLRDRSCERRRHRSRDGTRDELRSRLHDISETHVERGSTPIQPSPVIAATPRCQPSLESGVPCSEASTLAHALVQTIKAMQPAKSQNYYVSNFDPSINNIEAWCEEVDRARDANGWNDHECLSRVASCLKGDAKVWLSEWVTNDRTWSNFKLEFKPLCPSKLDYANILLDAMNNTSDKYPTFAEYARRTLLRLRIVQGLSDDLRTLIVIRGIDSPQVRAAAANANLTPDTIVSFLSIYTKPNFAKRENSGTSKKQALSKSNNNRLGPKCFTCNLRGHVSRDCKRSKPDNTPSTKPGPSNLCTFCKKQGHTEDSCFAKARSEPRNQRNINFCSHRPNFSQNSDITPAVVDGVPVDVLIDSGALDVSLISSDVVKYISGQPKPRRCVLKGISDKEIVATSFVTATVEFSDISVEVDLVVVPAVYMNAPIIIGTDVLNRDGITYVRTKDRQYLTRSTNTCLHINSVEPAHQPKINTPLQGQELESLMSVINEFSNFLISGTAATTVRTGEMEIKLTKPTPVVYRPYKLSYQEKLIVREITKDLLEKGIIRHSNSEFASPIILVKKRDGSDRLCVDYRALNRITVKDRYPLPLIDDHIDRLGGSKYFSSLDMATGFHQIPLKEESIHLTGFVTPEDHFEYVKMPYGLANSPIVYQRIINNTLRDHINKGNVLVYVDDVLLLSNTVDDGIELLREVLKTLTEAGFSINLRKCSFLVTEVEYLGKVISQGQVRPSPRKVEALANTTPPENVKQVRQFLGLAGYFRRYIKDYASLTAPIAHLTRKDAKFAWTPECEAIRKNIIQHLTSEPVLAIFDPNLPTEVHTDASAIGYGAILLQVHSDATKRVVAYFSRSTQGAESKYHSYELETLAVVKALQNFRHYLVGLKFVVVTDCNALKSTERKKDLLPRVARWWIYLQDFEFSIEYRKGVMMPHADYLSRNPVVSVNQISRPRNWAQIAQAADNEVKELVQKLQDGEIDATQYSVQNGILYYKYVPVGEQPRLLCYVPKGHRLSLLRVFHDEHEHIGAEKTLDLILRHFWFPGIRQFVGKYVGHCLVCISQKRVPRAPLQNITSWEKPETPFHTVHVDALGPLPVSEGYKFVLLIVDAFTKYSLLFPIYRQDSTELKRVITQAISLFGVPSLMITDKGRMFESNDFVTWINELGCNLHYITPEMHHANGQAERYMRTVLNMLRIQANHKNVSWSDTLWKLQLVLNITKQKTTQVSPLNLLIGTEATTPVIRALVRDVAVEGSTPNREALREITRSRARQLLRSNQTSQDERVNRRRRPPRQFNLNDHVFVIKFSQSTGKLDPGMRGPYKVVEVLPSGRYSLRLLSGGYGKTTQAAAQHMVPWRGEWCPETCAAFFENEHVDEGETALAGPSNAADPSMPLLDADMEAGPAPNVAEPSGTTCEDGVEDDTQSGEAV</sequence>
<evidence type="ECO:0000256" key="4">
    <source>
        <dbReference type="ARBA" id="ARBA00022722"/>
    </source>
</evidence>
<dbReference type="InterPro" id="IPR000477">
    <property type="entry name" value="RT_dom"/>
</dbReference>
<dbReference type="InterPro" id="IPR001584">
    <property type="entry name" value="Integrase_cat-core"/>
</dbReference>
<evidence type="ECO:0000259" key="10">
    <source>
        <dbReference type="PROSITE" id="PS50158"/>
    </source>
</evidence>
<evidence type="ECO:0000259" key="12">
    <source>
        <dbReference type="PROSITE" id="PS50994"/>
    </source>
</evidence>
<evidence type="ECO:0000256" key="5">
    <source>
        <dbReference type="ARBA" id="ARBA00022759"/>
    </source>
</evidence>
<keyword evidence="8" id="KW-0479">Metal-binding</keyword>
<gene>
    <name evidence="13" type="ORF">ABMA27_008604</name>
</gene>
<keyword evidence="4" id="KW-0540">Nuclease</keyword>
<dbReference type="PANTHER" id="PTHR37984:SF5">
    <property type="entry name" value="PROTEIN NYNRIN-LIKE"/>
    <property type="match status" value="1"/>
</dbReference>
<evidence type="ECO:0000313" key="13">
    <source>
        <dbReference type="EMBL" id="KAL0867930.1"/>
    </source>
</evidence>
<keyword evidence="7" id="KW-0695">RNA-directed DNA polymerase</keyword>
<proteinExistence type="predicted"/>
<dbReference type="Proteomes" id="UP001549920">
    <property type="component" value="Unassembled WGS sequence"/>
</dbReference>
<dbReference type="InterPro" id="IPR036875">
    <property type="entry name" value="Znf_CCHC_sf"/>
</dbReference>
<dbReference type="InterPro" id="IPR041373">
    <property type="entry name" value="RT_RNaseH"/>
</dbReference>
<dbReference type="Gene3D" id="3.10.10.10">
    <property type="entry name" value="HIV Type 1 Reverse Transcriptase, subunit A, domain 1"/>
    <property type="match status" value="1"/>
</dbReference>
<dbReference type="EC" id="2.7.7.49" evidence="1"/>
<dbReference type="InterPro" id="IPR043128">
    <property type="entry name" value="Rev_trsase/Diguanyl_cyclase"/>
</dbReference>
<feature type="region of interest" description="Disordered" evidence="9">
    <location>
        <begin position="1474"/>
        <end position="1523"/>
    </location>
</feature>
<dbReference type="Gene3D" id="2.40.70.10">
    <property type="entry name" value="Acid Proteases"/>
    <property type="match status" value="1"/>
</dbReference>
<dbReference type="SUPFAM" id="SSF50630">
    <property type="entry name" value="Acid proteases"/>
    <property type="match status" value="1"/>
</dbReference>
<dbReference type="CDD" id="cd09274">
    <property type="entry name" value="RNase_HI_RT_Ty3"/>
    <property type="match status" value="1"/>
</dbReference>
<dbReference type="Pfam" id="PF00665">
    <property type="entry name" value="rve"/>
    <property type="match status" value="1"/>
</dbReference>
<feature type="compositionally biased region" description="Polar residues" evidence="9">
    <location>
        <begin position="393"/>
        <end position="403"/>
    </location>
</feature>